<dbReference type="EMBL" id="JARBJD010000128">
    <property type="protein sequence ID" value="KAK2950884.1"/>
    <property type="molecule type" value="Genomic_DNA"/>
</dbReference>
<feature type="compositionally biased region" description="Polar residues" evidence="1">
    <location>
        <begin position="22"/>
        <end position="34"/>
    </location>
</feature>
<proteinExistence type="predicted"/>
<sequence length="126" mass="14270">MISLKGHRTTLSFTPVLEETVNTPHFSQNRGSSRQRTEQSTDSNKLRDLATQFMFDVSNSTFWIDGMDLKSDTEGNGEFDHIPRILFSVCDRFVGTVGTVVRTVGFDCASFRRDPPLHIELDRPVC</sequence>
<comment type="caution">
    <text evidence="2">The sequence shown here is derived from an EMBL/GenBank/DDBJ whole genome shotgun (WGS) entry which is preliminary data.</text>
</comment>
<name>A0ABQ9XGS7_9EUKA</name>
<feature type="region of interest" description="Disordered" evidence="1">
    <location>
        <begin position="22"/>
        <end position="43"/>
    </location>
</feature>
<protein>
    <submittedName>
        <fullName evidence="2">Uncharacterized protein</fullName>
    </submittedName>
</protein>
<keyword evidence="3" id="KW-1185">Reference proteome</keyword>
<evidence type="ECO:0000256" key="1">
    <source>
        <dbReference type="SAM" id="MobiDB-lite"/>
    </source>
</evidence>
<organism evidence="2 3">
    <name type="scientific">Blattamonas nauphoetae</name>
    <dbReference type="NCBI Taxonomy" id="2049346"/>
    <lineage>
        <taxon>Eukaryota</taxon>
        <taxon>Metamonada</taxon>
        <taxon>Preaxostyla</taxon>
        <taxon>Oxymonadida</taxon>
        <taxon>Blattamonas</taxon>
    </lineage>
</organism>
<dbReference type="Proteomes" id="UP001281761">
    <property type="component" value="Unassembled WGS sequence"/>
</dbReference>
<evidence type="ECO:0000313" key="2">
    <source>
        <dbReference type="EMBL" id="KAK2950884.1"/>
    </source>
</evidence>
<gene>
    <name evidence="2" type="ORF">BLNAU_14186</name>
</gene>
<reference evidence="2 3" key="1">
    <citation type="journal article" date="2022" name="bioRxiv">
        <title>Genomics of Preaxostyla Flagellates Illuminates Evolutionary Transitions and the Path Towards Mitochondrial Loss.</title>
        <authorList>
            <person name="Novak L.V.F."/>
            <person name="Treitli S.C."/>
            <person name="Pyrih J."/>
            <person name="Halakuc P."/>
            <person name="Pipaliya S.V."/>
            <person name="Vacek V."/>
            <person name="Brzon O."/>
            <person name="Soukal P."/>
            <person name="Eme L."/>
            <person name="Dacks J.B."/>
            <person name="Karnkowska A."/>
            <person name="Elias M."/>
            <person name="Hampl V."/>
        </authorList>
    </citation>
    <scope>NUCLEOTIDE SEQUENCE [LARGE SCALE GENOMIC DNA]</scope>
    <source>
        <strain evidence="2">NAU3</strain>
        <tissue evidence="2">Gut</tissue>
    </source>
</reference>
<accession>A0ABQ9XGS7</accession>
<evidence type="ECO:0000313" key="3">
    <source>
        <dbReference type="Proteomes" id="UP001281761"/>
    </source>
</evidence>